<proteinExistence type="predicted"/>
<comment type="caution">
    <text evidence="2">The sequence shown here is derived from an EMBL/GenBank/DDBJ whole genome shotgun (WGS) entry which is preliminary data.</text>
</comment>
<dbReference type="RefSeq" id="WP_184136463.1">
    <property type="nucleotide sequence ID" value="NZ_JACHFL010000015.1"/>
</dbReference>
<organism evidence="2 3">
    <name type="scientific">Deinococcus humi</name>
    <dbReference type="NCBI Taxonomy" id="662880"/>
    <lineage>
        <taxon>Bacteria</taxon>
        <taxon>Thermotogati</taxon>
        <taxon>Deinococcota</taxon>
        <taxon>Deinococci</taxon>
        <taxon>Deinococcales</taxon>
        <taxon>Deinococcaceae</taxon>
        <taxon>Deinococcus</taxon>
    </lineage>
</organism>
<evidence type="ECO:0000313" key="3">
    <source>
        <dbReference type="Proteomes" id="UP000552709"/>
    </source>
</evidence>
<name>A0A7W8JXR9_9DEIO</name>
<keyword evidence="3" id="KW-1185">Reference proteome</keyword>
<protein>
    <submittedName>
        <fullName evidence="2">Uncharacterized protein</fullName>
    </submittedName>
</protein>
<feature type="compositionally biased region" description="Basic and acidic residues" evidence="1">
    <location>
        <begin position="14"/>
        <end position="28"/>
    </location>
</feature>
<evidence type="ECO:0000256" key="1">
    <source>
        <dbReference type="SAM" id="MobiDB-lite"/>
    </source>
</evidence>
<reference evidence="2 3" key="1">
    <citation type="submission" date="2020-08" db="EMBL/GenBank/DDBJ databases">
        <title>Genomic Encyclopedia of Type Strains, Phase IV (KMG-IV): sequencing the most valuable type-strain genomes for metagenomic binning, comparative biology and taxonomic classification.</title>
        <authorList>
            <person name="Goeker M."/>
        </authorList>
    </citation>
    <scope>NUCLEOTIDE SEQUENCE [LARGE SCALE GENOMIC DNA]</scope>
    <source>
        <strain evidence="2 3">DSM 27939</strain>
    </source>
</reference>
<gene>
    <name evidence="2" type="ORF">HNQ08_004305</name>
</gene>
<sequence>MSDRTKDTSPLVGIHDEEHPTRPEDTEQRSFASVLLGNVTDTEEPEERPHPDAQDTTENSEG</sequence>
<dbReference type="EMBL" id="JACHFL010000015">
    <property type="protein sequence ID" value="MBB5365187.1"/>
    <property type="molecule type" value="Genomic_DNA"/>
</dbReference>
<evidence type="ECO:0000313" key="2">
    <source>
        <dbReference type="EMBL" id="MBB5365187.1"/>
    </source>
</evidence>
<dbReference type="AlphaFoldDB" id="A0A7W8JXR9"/>
<dbReference type="Proteomes" id="UP000552709">
    <property type="component" value="Unassembled WGS sequence"/>
</dbReference>
<feature type="region of interest" description="Disordered" evidence="1">
    <location>
        <begin position="1"/>
        <end position="62"/>
    </location>
</feature>
<accession>A0A7W8JXR9</accession>